<sequence>MMVSQCRHCCSLYVAPATQGTVQLHYTIPDFLDMGCAYDPIPALNHWSGHGWETYAFTEFRNASEEFALGLKSQNIRWDRRSQAAIRIGLLLENGLYWALADMGSLLAGWVTVPIDGLQALVVSEWRTVERLHSYLQRIKLIVIVNEADPGNASGFLNKDCVVTPLTDLRCQGRHRFSSKAVQSLRDTLHPEDLATIVYTADASDLAKGAMLSHQSLTGNIWAAFSSMPGLLPGTPEVALSFLPLNHIFARTFLYGHFGFGHSIYFSSPKRVFRHLATVKPTIFITVPRLLEKVYERLNSSRRQSSGLRHFWLNWGWDWAHRYQPDHAHGARSLLRRWLLRNGILRTIHQAFGGNIRYLLSGGAALRPEVMTFFNAVGLPVKQGYGLTETSSVLSYTRDRWLRSGTVGAPIPGVEMRLASDGEVLVKSLYTMEGYHHNPAATDAVIDADGWFHTGDLGKFSEDGLLTLRGCKKELFKLSTGKYVAPGPIEARLERSPLVKQALIVGPGQKFCGVLIVPGLIESAGSMRPGEPSGGLRSQVQTLIDQVNTGLSHWSTIKRFALVDAKAAVEDSREGRYRAYAKEIESLYSETEPGRQLPRRKLANVA</sequence>
<dbReference type="InterPro" id="IPR000873">
    <property type="entry name" value="AMP-dep_synth/lig_dom"/>
</dbReference>
<dbReference type="EMBL" id="JADEXP010000299">
    <property type="protein sequence ID" value="MBE9069615.1"/>
    <property type="molecule type" value="Genomic_DNA"/>
</dbReference>
<evidence type="ECO:0000259" key="1">
    <source>
        <dbReference type="Pfam" id="PF00501"/>
    </source>
</evidence>
<protein>
    <submittedName>
        <fullName evidence="2">AMP-binding protein</fullName>
    </submittedName>
</protein>
<organism evidence="2 3">
    <name type="scientific">Leptolyngbya cf. ectocarpi LEGE 11479</name>
    <dbReference type="NCBI Taxonomy" id="1828722"/>
    <lineage>
        <taxon>Bacteria</taxon>
        <taxon>Bacillati</taxon>
        <taxon>Cyanobacteriota</taxon>
        <taxon>Cyanophyceae</taxon>
        <taxon>Leptolyngbyales</taxon>
        <taxon>Leptolyngbyaceae</taxon>
        <taxon>Leptolyngbya group</taxon>
        <taxon>Leptolyngbya</taxon>
    </lineage>
</organism>
<dbReference type="InterPro" id="IPR042099">
    <property type="entry name" value="ANL_N_sf"/>
</dbReference>
<dbReference type="Pfam" id="PF23562">
    <property type="entry name" value="AMP-binding_C_3"/>
    <property type="match status" value="1"/>
</dbReference>
<accession>A0A928ZY77</accession>
<reference evidence="2" key="1">
    <citation type="submission" date="2020-10" db="EMBL/GenBank/DDBJ databases">
        <authorList>
            <person name="Castelo-Branco R."/>
            <person name="Eusebio N."/>
            <person name="Adriana R."/>
            <person name="Vieira A."/>
            <person name="Brugerolle De Fraissinette N."/>
            <person name="Rezende De Castro R."/>
            <person name="Schneider M.P."/>
            <person name="Vasconcelos V."/>
            <person name="Leao P.N."/>
        </authorList>
    </citation>
    <scope>NUCLEOTIDE SEQUENCE</scope>
    <source>
        <strain evidence="2">LEGE 11479</strain>
    </source>
</reference>
<feature type="domain" description="AMP-dependent synthetase/ligase" evidence="1">
    <location>
        <begin position="50"/>
        <end position="435"/>
    </location>
</feature>
<dbReference type="AlphaFoldDB" id="A0A928ZY77"/>
<name>A0A928ZY77_LEPEC</name>
<dbReference type="Gene3D" id="3.40.50.12780">
    <property type="entry name" value="N-terminal domain of ligase-like"/>
    <property type="match status" value="2"/>
</dbReference>
<evidence type="ECO:0000313" key="3">
    <source>
        <dbReference type="Proteomes" id="UP000615026"/>
    </source>
</evidence>
<dbReference type="SUPFAM" id="SSF56801">
    <property type="entry name" value="Acetyl-CoA synthetase-like"/>
    <property type="match status" value="1"/>
</dbReference>
<evidence type="ECO:0000313" key="2">
    <source>
        <dbReference type="EMBL" id="MBE9069615.1"/>
    </source>
</evidence>
<keyword evidence="3" id="KW-1185">Reference proteome</keyword>
<comment type="caution">
    <text evidence="2">The sequence shown here is derived from an EMBL/GenBank/DDBJ whole genome shotgun (WGS) entry which is preliminary data.</text>
</comment>
<proteinExistence type="predicted"/>
<dbReference type="PANTHER" id="PTHR43272:SF52">
    <property type="entry name" value="AMP-DEPENDENT SYNTHETASE_LIGASE DOMAIN-CONTAINING PROTEIN"/>
    <property type="match status" value="1"/>
</dbReference>
<dbReference type="GO" id="GO:0004467">
    <property type="term" value="F:long-chain fatty acid-CoA ligase activity"/>
    <property type="evidence" value="ECO:0007669"/>
    <property type="project" value="TreeGrafter"/>
</dbReference>
<dbReference type="Pfam" id="PF00501">
    <property type="entry name" value="AMP-binding"/>
    <property type="match status" value="1"/>
</dbReference>
<dbReference type="PANTHER" id="PTHR43272">
    <property type="entry name" value="LONG-CHAIN-FATTY-ACID--COA LIGASE"/>
    <property type="match status" value="1"/>
</dbReference>
<gene>
    <name evidence="2" type="ORF">IQ260_23500</name>
</gene>
<dbReference type="GO" id="GO:0016020">
    <property type="term" value="C:membrane"/>
    <property type="evidence" value="ECO:0007669"/>
    <property type="project" value="TreeGrafter"/>
</dbReference>
<dbReference type="Proteomes" id="UP000615026">
    <property type="component" value="Unassembled WGS sequence"/>
</dbReference>